<dbReference type="InterPro" id="IPR017867">
    <property type="entry name" value="Tyr_phospatase_low_mol_wt"/>
</dbReference>
<dbReference type="InterPro" id="IPR036196">
    <property type="entry name" value="Ptyr_pPase_sf"/>
</dbReference>
<sequence length="144" mass="16673">MRSILVVCVGNICRSPMAEGLLRERLKDVEVRSAGLDALVGKPADNHSIELMEERGIDIRPHRARQLGEHECRRADLILAVEDRHRRAIEHAYPFARGRVFTLGHYGRFDIADPFRQERLKFQACLEMIEMGVDDWVQRIRKLS</sequence>
<evidence type="ECO:0000256" key="3">
    <source>
        <dbReference type="ARBA" id="ARBA00022801"/>
    </source>
</evidence>
<dbReference type="SUPFAM" id="SSF52788">
    <property type="entry name" value="Phosphotyrosine protein phosphatases I"/>
    <property type="match status" value="1"/>
</dbReference>
<evidence type="ECO:0000256" key="4">
    <source>
        <dbReference type="ARBA" id="ARBA00022912"/>
    </source>
</evidence>
<comment type="similarity">
    <text evidence="1">Belongs to the low molecular weight phosphotyrosine protein phosphatase family.</text>
</comment>
<feature type="active site" description="Nucleophile" evidence="6">
    <location>
        <position position="8"/>
    </location>
</feature>
<keyword evidence="3" id="KW-0378">Hydrolase</keyword>
<evidence type="ECO:0000259" key="7">
    <source>
        <dbReference type="SMART" id="SM00226"/>
    </source>
</evidence>
<dbReference type="PANTHER" id="PTHR11717">
    <property type="entry name" value="LOW MOLECULAR WEIGHT PROTEIN TYROSINE PHOSPHATASE"/>
    <property type="match status" value="1"/>
</dbReference>
<dbReference type="Gene3D" id="3.40.50.2300">
    <property type="match status" value="1"/>
</dbReference>
<evidence type="ECO:0000256" key="6">
    <source>
        <dbReference type="PIRSR" id="PIRSR617867-1"/>
    </source>
</evidence>
<evidence type="ECO:0000256" key="1">
    <source>
        <dbReference type="ARBA" id="ARBA00011063"/>
    </source>
</evidence>
<dbReference type="InterPro" id="IPR050438">
    <property type="entry name" value="LMW_PTPase"/>
</dbReference>
<dbReference type="EMBL" id="LPIX01000105">
    <property type="protein sequence ID" value="KWD92895.1"/>
    <property type="molecule type" value="Genomic_DNA"/>
</dbReference>
<gene>
    <name evidence="8" type="ORF">WL73_28975</name>
</gene>
<proteinExistence type="inferred from homology"/>
<dbReference type="AlphaFoldDB" id="A0A105IKL3"/>
<dbReference type="SMART" id="SM00226">
    <property type="entry name" value="LMWPc"/>
    <property type="match status" value="1"/>
</dbReference>
<comment type="catalytic activity">
    <reaction evidence="5">
        <text>O-phospho-L-tyrosyl-[protein] + H2O = L-tyrosyl-[protein] + phosphate</text>
        <dbReference type="Rhea" id="RHEA:10684"/>
        <dbReference type="Rhea" id="RHEA-COMP:10136"/>
        <dbReference type="Rhea" id="RHEA-COMP:20101"/>
        <dbReference type="ChEBI" id="CHEBI:15377"/>
        <dbReference type="ChEBI" id="CHEBI:43474"/>
        <dbReference type="ChEBI" id="CHEBI:46858"/>
        <dbReference type="ChEBI" id="CHEBI:61978"/>
        <dbReference type="EC" id="3.1.3.48"/>
    </reaction>
</comment>
<dbReference type="PRINTS" id="PR00719">
    <property type="entry name" value="LMWPTPASE"/>
</dbReference>
<protein>
    <recommendedName>
        <fullName evidence="2">protein-tyrosine-phosphatase</fullName>
        <ecNumber evidence="2">3.1.3.48</ecNumber>
    </recommendedName>
</protein>
<keyword evidence="4" id="KW-0904">Protein phosphatase</keyword>
<dbReference type="InterPro" id="IPR023485">
    <property type="entry name" value="Ptyr_pPase"/>
</dbReference>
<dbReference type="PANTHER" id="PTHR11717:SF31">
    <property type="entry name" value="LOW MOLECULAR WEIGHT PROTEIN-TYROSINE-PHOSPHATASE ETP-RELATED"/>
    <property type="match status" value="1"/>
</dbReference>
<evidence type="ECO:0000256" key="2">
    <source>
        <dbReference type="ARBA" id="ARBA00013064"/>
    </source>
</evidence>
<feature type="domain" description="Phosphotyrosine protein phosphatase I" evidence="7">
    <location>
        <begin position="2"/>
        <end position="139"/>
    </location>
</feature>
<dbReference type="EC" id="3.1.3.48" evidence="2"/>
<name>A0A105IKL3_9BURK</name>
<reference evidence="8 9" key="1">
    <citation type="submission" date="2015-11" db="EMBL/GenBank/DDBJ databases">
        <title>Expanding the genomic diversity of Burkholderia species for the development of highly accurate diagnostics.</title>
        <authorList>
            <person name="Sahl J."/>
            <person name="Keim P."/>
            <person name="Wagner D."/>
        </authorList>
    </citation>
    <scope>NUCLEOTIDE SEQUENCE [LARGE SCALE GENOMIC DNA]</scope>
    <source>
        <strain evidence="8 9">MSMB2167WGS</strain>
    </source>
</reference>
<accession>A0A105IKL3</accession>
<evidence type="ECO:0000313" key="9">
    <source>
        <dbReference type="Proteomes" id="UP000062998"/>
    </source>
</evidence>
<dbReference type="RefSeq" id="WP_059968854.1">
    <property type="nucleotide sequence ID" value="NZ_CAJPGD010000010.1"/>
</dbReference>
<feature type="active site" evidence="6">
    <location>
        <position position="14"/>
    </location>
</feature>
<comment type="caution">
    <text evidence="8">The sequence shown here is derived from an EMBL/GenBank/DDBJ whole genome shotgun (WGS) entry which is preliminary data.</text>
</comment>
<evidence type="ECO:0000313" key="8">
    <source>
        <dbReference type="EMBL" id="KWD92895.1"/>
    </source>
</evidence>
<dbReference type="GO" id="GO:0004725">
    <property type="term" value="F:protein tyrosine phosphatase activity"/>
    <property type="evidence" value="ECO:0007669"/>
    <property type="project" value="UniProtKB-EC"/>
</dbReference>
<dbReference type="CDD" id="cd16343">
    <property type="entry name" value="LMWPTP"/>
    <property type="match status" value="1"/>
</dbReference>
<evidence type="ECO:0000256" key="5">
    <source>
        <dbReference type="ARBA" id="ARBA00051722"/>
    </source>
</evidence>
<dbReference type="OrthoDB" id="9784339at2"/>
<dbReference type="Proteomes" id="UP000062998">
    <property type="component" value="Unassembled WGS sequence"/>
</dbReference>
<organism evidence="8 9">
    <name type="scientific">Burkholderia ubonensis</name>
    <dbReference type="NCBI Taxonomy" id="101571"/>
    <lineage>
        <taxon>Bacteria</taxon>
        <taxon>Pseudomonadati</taxon>
        <taxon>Pseudomonadota</taxon>
        <taxon>Betaproteobacteria</taxon>
        <taxon>Burkholderiales</taxon>
        <taxon>Burkholderiaceae</taxon>
        <taxon>Burkholderia</taxon>
        <taxon>Burkholderia cepacia complex</taxon>
    </lineage>
</organism>
<dbReference type="Pfam" id="PF01451">
    <property type="entry name" value="LMWPc"/>
    <property type="match status" value="1"/>
</dbReference>
<feature type="active site" description="Proton donor" evidence="6">
    <location>
        <position position="113"/>
    </location>
</feature>